<organism evidence="6 7">
    <name type="scientific">Splendidivirga corallicola</name>
    <dbReference type="NCBI Taxonomy" id="3051826"/>
    <lineage>
        <taxon>Bacteria</taxon>
        <taxon>Pseudomonadati</taxon>
        <taxon>Bacteroidota</taxon>
        <taxon>Cytophagia</taxon>
        <taxon>Cytophagales</taxon>
        <taxon>Splendidivirgaceae</taxon>
        <taxon>Splendidivirga</taxon>
    </lineage>
</organism>
<evidence type="ECO:0000256" key="3">
    <source>
        <dbReference type="ARBA" id="ARBA00023163"/>
    </source>
</evidence>
<sequence>MGKAQETRHFIIQKVAPIFNKKGYAGTSLSDLTTATGLTKGSIYGNFKDKNEVAIEAFRYNCGQLTSEIRTLINQTEDCVQKLLIFLAFYKTNFYRVFKNGGCAMLNTAVDADDTHPALKEEVVGAIESWKGKVESILKKGMENNEIIKVDVERFSSKMLAMIEGSIMLSKTTGKINYLLYNLEDLETEIKKLKK</sequence>
<dbReference type="EMBL" id="JAUJEA010000001">
    <property type="protein sequence ID" value="MDN5200580.1"/>
    <property type="molecule type" value="Genomic_DNA"/>
</dbReference>
<evidence type="ECO:0000256" key="1">
    <source>
        <dbReference type="ARBA" id="ARBA00023015"/>
    </source>
</evidence>
<dbReference type="PROSITE" id="PS50977">
    <property type="entry name" value="HTH_TETR_2"/>
    <property type="match status" value="1"/>
</dbReference>
<keyword evidence="3" id="KW-0804">Transcription</keyword>
<dbReference type="PRINTS" id="PR00455">
    <property type="entry name" value="HTHTETR"/>
</dbReference>
<dbReference type="Pfam" id="PF16925">
    <property type="entry name" value="TetR_C_13"/>
    <property type="match status" value="1"/>
</dbReference>
<keyword evidence="7" id="KW-1185">Reference proteome</keyword>
<evidence type="ECO:0000313" key="6">
    <source>
        <dbReference type="EMBL" id="MDN5200580.1"/>
    </source>
</evidence>
<dbReference type="InterPro" id="IPR009057">
    <property type="entry name" value="Homeodomain-like_sf"/>
</dbReference>
<comment type="caution">
    <text evidence="6">The sequence shown here is derived from an EMBL/GenBank/DDBJ whole genome shotgun (WGS) entry which is preliminary data.</text>
</comment>
<dbReference type="SUPFAM" id="SSF46689">
    <property type="entry name" value="Homeodomain-like"/>
    <property type="match status" value="1"/>
</dbReference>
<gene>
    <name evidence="6" type="ORF">QQ008_04385</name>
</gene>
<protein>
    <submittedName>
        <fullName evidence="6">TetR/AcrR family transcriptional regulator</fullName>
    </submittedName>
</protein>
<dbReference type="InterPro" id="IPR001647">
    <property type="entry name" value="HTH_TetR"/>
</dbReference>
<dbReference type="InterPro" id="IPR036271">
    <property type="entry name" value="Tet_transcr_reg_TetR-rel_C_sf"/>
</dbReference>
<keyword evidence="1" id="KW-0805">Transcription regulation</keyword>
<dbReference type="SUPFAM" id="SSF48498">
    <property type="entry name" value="Tetracyclin repressor-like, C-terminal domain"/>
    <property type="match status" value="1"/>
</dbReference>
<dbReference type="PANTHER" id="PTHR47506">
    <property type="entry name" value="TRANSCRIPTIONAL REGULATORY PROTEIN"/>
    <property type="match status" value="1"/>
</dbReference>
<reference evidence="6" key="1">
    <citation type="submission" date="2023-06" db="EMBL/GenBank/DDBJ databases">
        <title>Genomic of Parafulvivirga corallium.</title>
        <authorList>
            <person name="Wang G."/>
        </authorList>
    </citation>
    <scope>NUCLEOTIDE SEQUENCE</scope>
    <source>
        <strain evidence="6">BMA10</strain>
    </source>
</reference>
<dbReference type="Gene3D" id="1.10.357.10">
    <property type="entry name" value="Tetracycline Repressor, domain 2"/>
    <property type="match status" value="1"/>
</dbReference>
<evidence type="ECO:0000256" key="4">
    <source>
        <dbReference type="PROSITE-ProRule" id="PRU00335"/>
    </source>
</evidence>
<dbReference type="RefSeq" id="WP_346750603.1">
    <property type="nucleotide sequence ID" value="NZ_JAUJEA010000001.1"/>
</dbReference>
<dbReference type="InterPro" id="IPR011075">
    <property type="entry name" value="TetR_C"/>
</dbReference>
<keyword evidence="2 4" id="KW-0238">DNA-binding</keyword>
<feature type="DNA-binding region" description="H-T-H motif" evidence="4">
    <location>
        <begin position="28"/>
        <end position="47"/>
    </location>
</feature>
<proteinExistence type="predicted"/>
<dbReference type="Pfam" id="PF00440">
    <property type="entry name" value="TetR_N"/>
    <property type="match status" value="1"/>
</dbReference>
<dbReference type="PANTHER" id="PTHR47506:SF3">
    <property type="entry name" value="HTH-TYPE TRANSCRIPTIONAL REGULATOR LMRA"/>
    <property type="match status" value="1"/>
</dbReference>
<dbReference type="Proteomes" id="UP001172082">
    <property type="component" value="Unassembled WGS sequence"/>
</dbReference>
<evidence type="ECO:0000256" key="2">
    <source>
        <dbReference type="ARBA" id="ARBA00023125"/>
    </source>
</evidence>
<name>A0ABT8KLZ6_9BACT</name>
<feature type="domain" description="HTH tetR-type" evidence="5">
    <location>
        <begin position="5"/>
        <end position="65"/>
    </location>
</feature>
<accession>A0ABT8KLZ6</accession>
<evidence type="ECO:0000313" key="7">
    <source>
        <dbReference type="Proteomes" id="UP001172082"/>
    </source>
</evidence>
<evidence type="ECO:0000259" key="5">
    <source>
        <dbReference type="PROSITE" id="PS50977"/>
    </source>
</evidence>